<evidence type="ECO:0000256" key="1">
    <source>
        <dbReference type="ARBA" id="ARBA00004123"/>
    </source>
</evidence>
<dbReference type="PANTHER" id="PTHR22952:SF404">
    <property type="entry name" value="BZIP DOMAIN-CONTAINING PROTEIN"/>
    <property type="match status" value="1"/>
</dbReference>
<keyword evidence="2" id="KW-0238">DNA-binding</keyword>
<dbReference type="CDD" id="cd14707">
    <property type="entry name" value="bZIP_plant_BZIP46"/>
    <property type="match status" value="1"/>
</dbReference>
<dbReference type="Pfam" id="PF00170">
    <property type="entry name" value="bZIP_1"/>
    <property type="match status" value="1"/>
</dbReference>
<keyword evidence="3" id="KW-0539">Nucleus</keyword>
<dbReference type="EMBL" id="JABTTQ020001432">
    <property type="protein sequence ID" value="KAK6131150.1"/>
    <property type="molecule type" value="Genomic_DNA"/>
</dbReference>
<accession>A0ABR0V7J9</accession>
<dbReference type="Proteomes" id="UP001318860">
    <property type="component" value="Unassembled WGS sequence"/>
</dbReference>
<dbReference type="InterPro" id="IPR004827">
    <property type="entry name" value="bZIP"/>
</dbReference>
<name>A0ABR0V7J9_REHGL</name>
<dbReference type="InterPro" id="IPR043452">
    <property type="entry name" value="BZIP46-like"/>
</dbReference>
<dbReference type="PROSITE" id="PS50217">
    <property type="entry name" value="BZIP"/>
    <property type="match status" value="1"/>
</dbReference>
<dbReference type="SUPFAM" id="SSF57959">
    <property type="entry name" value="Leucine zipper domain"/>
    <property type="match status" value="1"/>
</dbReference>
<dbReference type="Gene3D" id="1.20.5.170">
    <property type="match status" value="1"/>
</dbReference>
<evidence type="ECO:0000259" key="4">
    <source>
        <dbReference type="PROSITE" id="PS50217"/>
    </source>
</evidence>
<feature type="domain" description="BZIP" evidence="4">
    <location>
        <begin position="192"/>
        <end position="237"/>
    </location>
</feature>
<evidence type="ECO:0000313" key="5">
    <source>
        <dbReference type="EMBL" id="KAK6131150.1"/>
    </source>
</evidence>
<dbReference type="InterPro" id="IPR046347">
    <property type="entry name" value="bZIP_sf"/>
</dbReference>
<sequence>MGSTNIVEVPQYSLLVKQGSTCNHTLIDEYFKPINNLDDYSSSSLSSCSPPIIFNGNLNISIDHDVTNDMAHANAIATSLRPQDVNMKISNINQLEEYLIQTGSRIIFDEKAGFVENLMAKNDQYMVRQWQHQELLMPLLMPPESINCFENYKVVMEKQLLKMSSTHVPTVEQAKCCVDEKIMRVEKMAKTVERRQTRMIKNRESAARSRARKQAYTNQLLHNALQLQATNNWLKKRKIQSDYNWDCAISPELLTKTGEVR</sequence>
<protein>
    <recommendedName>
        <fullName evidence="4">BZIP domain-containing protein</fullName>
    </recommendedName>
</protein>
<evidence type="ECO:0000256" key="2">
    <source>
        <dbReference type="ARBA" id="ARBA00023125"/>
    </source>
</evidence>
<evidence type="ECO:0000313" key="6">
    <source>
        <dbReference type="Proteomes" id="UP001318860"/>
    </source>
</evidence>
<reference evidence="5 6" key="1">
    <citation type="journal article" date="2021" name="Comput. Struct. Biotechnol. J.">
        <title>De novo genome assembly of the potent medicinal plant Rehmannia glutinosa using nanopore technology.</title>
        <authorList>
            <person name="Ma L."/>
            <person name="Dong C."/>
            <person name="Song C."/>
            <person name="Wang X."/>
            <person name="Zheng X."/>
            <person name="Niu Y."/>
            <person name="Chen S."/>
            <person name="Feng W."/>
        </authorList>
    </citation>
    <scope>NUCLEOTIDE SEQUENCE [LARGE SCALE GENOMIC DNA]</scope>
    <source>
        <strain evidence="5">DH-2019</strain>
    </source>
</reference>
<dbReference type="PANTHER" id="PTHR22952">
    <property type="entry name" value="CAMP-RESPONSE ELEMENT BINDING PROTEIN-RELATED"/>
    <property type="match status" value="1"/>
</dbReference>
<keyword evidence="6" id="KW-1185">Reference proteome</keyword>
<gene>
    <name evidence="5" type="ORF">DH2020_035107</name>
</gene>
<organism evidence="5 6">
    <name type="scientific">Rehmannia glutinosa</name>
    <name type="common">Chinese foxglove</name>
    <dbReference type="NCBI Taxonomy" id="99300"/>
    <lineage>
        <taxon>Eukaryota</taxon>
        <taxon>Viridiplantae</taxon>
        <taxon>Streptophyta</taxon>
        <taxon>Embryophyta</taxon>
        <taxon>Tracheophyta</taxon>
        <taxon>Spermatophyta</taxon>
        <taxon>Magnoliopsida</taxon>
        <taxon>eudicotyledons</taxon>
        <taxon>Gunneridae</taxon>
        <taxon>Pentapetalae</taxon>
        <taxon>asterids</taxon>
        <taxon>lamiids</taxon>
        <taxon>Lamiales</taxon>
        <taxon>Orobanchaceae</taxon>
        <taxon>Rehmannieae</taxon>
        <taxon>Rehmannia</taxon>
    </lineage>
</organism>
<comment type="caution">
    <text evidence="5">The sequence shown here is derived from an EMBL/GenBank/DDBJ whole genome shotgun (WGS) entry which is preliminary data.</text>
</comment>
<proteinExistence type="predicted"/>
<dbReference type="PROSITE" id="PS00036">
    <property type="entry name" value="BZIP_BASIC"/>
    <property type="match status" value="1"/>
</dbReference>
<evidence type="ECO:0000256" key="3">
    <source>
        <dbReference type="ARBA" id="ARBA00023242"/>
    </source>
</evidence>
<dbReference type="SMART" id="SM00338">
    <property type="entry name" value="BRLZ"/>
    <property type="match status" value="1"/>
</dbReference>
<comment type="subcellular location">
    <subcellularLocation>
        <location evidence="1">Nucleus</location>
    </subcellularLocation>
</comment>